<accession>A0ABV3Q4V5</accession>
<reference evidence="1 2" key="1">
    <citation type="journal article" date="1979" name="Int. J. Syst. Evol. Microbiol.">
        <title>Bacillus globisporus subsp. marinus subsp. nov.</title>
        <authorList>
            <person name="Liu H."/>
        </authorList>
    </citation>
    <scope>NUCLEOTIDE SEQUENCE [LARGE SCALE GENOMIC DNA]</scope>
    <source>
        <strain evidence="1 2">DSM 1297</strain>
    </source>
</reference>
<proteinExistence type="predicted"/>
<name>A0ABV3Q4V5_9BACL</name>
<evidence type="ECO:0000313" key="1">
    <source>
        <dbReference type="EMBL" id="MEW9502380.1"/>
    </source>
</evidence>
<dbReference type="Proteomes" id="UP001556040">
    <property type="component" value="Unassembled WGS sequence"/>
</dbReference>
<sequence>MSGIDKRNRLSEEPFSYQMTKKGTVMISYEGKQVKIVKDKEAEHLLSKIKEVDHDRTKVQLLLAKITGNFKRGNEKLGITKKNRK</sequence>
<dbReference type="EMBL" id="JBFMIA010000010">
    <property type="protein sequence ID" value="MEW9502380.1"/>
    <property type="molecule type" value="Genomic_DNA"/>
</dbReference>
<comment type="caution">
    <text evidence="1">The sequence shown here is derived from an EMBL/GenBank/DDBJ whole genome shotgun (WGS) entry which is preliminary data.</text>
</comment>
<organism evidence="1 2">
    <name type="scientific">Jeotgalibacillus marinus</name>
    <dbReference type="NCBI Taxonomy" id="86667"/>
    <lineage>
        <taxon>Bacteria</taxon>
        <taxon>Bacillati</taxon>
        <taxon>Bacillota</taxon>
        <taxon>Bacilli</taxon>
        <taxon>Bacillales</taxon>
        <taxon>Caryophanaceae</taxon>
        <taxon>Jeotgalibacillus</taxon>
    </lineage>
</organism>
<gene>
    <name evidence="1" type="ORF">AB1471_11295</name>
</gene>
<protein>
    <submittedName>
        <fullName evidence="1">Uncharacterized protein</fullName>
    </submittedName>
</protein>
<dbReference type="RefSeq" id="WP_367779873.1">
    <property type="nucleotide sequence ID" value="NZ_JBFMIA010000010.1"/>
</dbReference>
<keyword evidence="2" id="KW-1185">Reference proteome</keyword>
<evidence type="ECO:0000313" key="2">
    <source>
        <dbReference type="Proteomes" id="UP001556040"/>
    </source>
</evidence>